<feature type="domain" description="Peptidase M20 dimerisation" evidence="6">
    <location>
        <begin position="199"/>
        <end position="336"/>
    </location>
</feature>
<dbReference type="AlphaFoldDB" id="A0A255G184"/>
<accession>A0A255G184</accession>
<dbReference type="Pfam" id="PF07687">
    <property type="entry name" value="M20_dimer"/>
    <property type="match status" value="1"/>
</dbReference>
<dbReference type="SUPFAM" id="SSF55031">
    <property type="entry name" value="Bacterial exopeptidase dimerisation domain"/>
    <property type="match status" value="1"/>
</dbReference>
<dbReference type="Pfam" id="PF01546">
    <property type="entry name" value="Peptidase_M20"/>
    <property type="match status" value="1"/>
</dbReference>
<evidence type="ECO:0000256" key="3">
    <source>
        <dbReference type="ARBA" id="ARBA00022723"/>
    </source>
</evidence>
<dbReference type="GO" id="GO:0046872">
    <property type="term" value="F:metal ion binding"/>
    <property type="evidence" value="ECO:0007669"/>
    <property type="project" value="UniProtKB-KW"/>
</dbReference>
<dbReference type="PROSITE" id="PS00758">
    <property type="entry name" value="ARGE_DAPE_CPG2_1"/>
    <property type="match status" value="1"/>
</dbReference>
<name>A0A255G184_9ACTN</name>
<keyword evidence="3" id="KW-0479">Metal-binding</keyword>
<dbReference type="InterPro" id="IPR001261">
    <property type="entry name" value="ArgE/DapE_CS"/>
</dbReference>
<dbReference type="Gene3D" id="3.40.630.10">
    <property type="entry name" value="Zn peptidases"/>
    <property type="match status" value="1"/>
</dbReference>
<dbReference type="NCBIfam" id="NF005913">
    <property type="entry name" value="PRK07906.1"/>
    <property type="match status" value="1"/>
</dbReference>
<keyword evidence="8" id="KW-1185">Reference proteome</keyword>
<dbReference type="Proteomes" id="UP000215896">
    <property type="component" value="Unassembled WGS sequence"/>
</dbReference>
<dbReference type="SUPFAM" id="SSF53187">
    <property type="entry name" value="Zn-dependent exopeptidases"/>
    <property type="match status" value="1"/>
</dbReference>
<sequence>MNNQNRAPEAEVVQLCHELIRIDTTNDGTGSGPGERAAAEYVAGKLDEVGIGCEFYESEPGRTTLVAHWEPEGCDPSLPPLLVHGHTDVVPANAADWQVDPFSGELRDGCIWGRGAVDMKDFDAMVLSVVRDRVRTGRPSRRPLRLVFTADEEAGGTLGALWLADRHPDTVADCSEAIGEVGGFSLTIRDDLRLYLVQTAEKGLSWLRLIADGVAGHGSMRNDHNAVTELAAAVSRIGAHRWPHRITPAQQGFLDAVSEALEVRIDTDNVEETLSRLGSISRMVGATMGNTTNPTMLEAGYKVNVIPGQATAGVDGRVVPGAEEEFLATMKELLGDKVRMEYVIHEPAIETEFAGDLVTAMQKSLQSEDSGARAVPYLMSGGTDAKAWTKLGVRCFGFAPLKLPPELDFVGMFHGVDERVPTESLEFGAKVLDHFLEIA</sequence>
<evidence type="ECO:0000256" key="2">
    <source>
        <dbReference type="ARBA" id="ARBA00006247"/>
    </source>
</evidence>
<evidence type="ECO:0000259" key="6">
    <source>
        <dbReference type="Pfam" id="PF07687"/>
    </source>
</evidence>
<dbReference type="PANTHER" id="PTHR43808">
    <property type="entry name" value="ACETYLORNITHINE DEACETYLASE"/>
    <property type="match status" value="1"/>
</dbReference>
<evidence type="ECO:0000313" key="7">
    <source>
        <dbReference type="EMBL" id="OYO09635.1"/>
    </source>
</evidence>
<dbReference type="InterPro" id="IPR050072">
    <property type="entry name" value="Peptidase_M20A"/>
</dbReference>
<organism evidence="7 8">
    <name type="scientific">Enemella evansiae</name>
    <dbReference type="NCBI Taxonomy" id="2016499"/>
    <lineage>
        <taxon>Bacteria</taxon>
        <taxon>Bacillati</taxon>
        <taxon>Actinomycetota</taxon>
        <taxon>Actinomycetes</taxon>
        <taxon>Propionibacteriales</taxon>
        <taxon>Propionibacteriaceae</taxon>
        <taxon>Enemella</taxon>
    </lineage>
</organism>
<dbReference type="OrthoDB" id="7055905at2"/>
<comment type="caution">
    <text evidence="7">The sequence shown here is derived from an EMBL/GenBank/DDBJ whole genome shotgun (WGS) entry which is preliminary data.</text>
</comment>
<dbReference type="EMBL" id="NMVO01000017">
    <property type="protein sequence ID" value="OYO09635.1"/>
    <property type="molecule type" value="Genomic_DNA"/>
</dbReference>
<gene>
    <name evidence="7" type="ORF">CGZ94_18450</name>
</gene>
<dbReference type="InterPro" id="IPR036264">
    <property type="entry name" value="Bact_exopeptidase_dim_dom"/>
</dbReference>
<dbReference type="Gene3D" id="1.10.150.900">
    <property type="match status" value="1"/>
</dbReference>
<dbReference type="InterPro" id="IPR011650">
    <property type="entry name" value="Peptidase_M20_dimer"/>
</dbReference>
<evidence type="ECO:0000256" key="4">
    <source>
        <dbReference type="ARBA" id="ARBA00022801"/>
    </source>
</evidence>
<keyword evidence="4" id="KW-0378">Hydrolase</keyword>
<proteinExistence type="inferred from homology"/>
<dbReference type="PANTHER" id="PTHR43808:SF8">
    <property type="entry name" value="PEPTIDASE M20 DIMERISATION DOMAIN-CONTAINING PROTEIN"/>
    <property type="match status" value="1"/>
</dbReference>
<keyword evidence="5" id="KW-0862">Zinc</keyword>
<comment type="similarity">
    <text evidence="2">Belongs to the peptidase M20A family.</text>
</comment>
<dbReference type="Gene3D" id="3.30.70.360">
    <property type="match status" value="1"/>
</dbReference>
<comment type="cofactor">
    <cofactor evidence="1">
        <name>Zn(2+)</name>
        <dbReference type="ChEBI" id="CHEBI:29105"/>
    </cofactor>
</comment>
<dbReference type="FunFam" id="1.10.150.900:FF:000002">
    <property type="entry name" value="M20/M25/M40 family peptidase"/>
    <property type="match status" value="1"/>
</dbReference>
<reference evidence="7 8" key="1">
    <citation type="submission" date="2017-07" db="EMBL/GenBank/DDBJ databases">
        <title>Draft whole genome sequences of clinical Proprionibacteriaceae strains.</title>
        <authorList>
            <person name="Bernier A.-M."/>
            <person name="Bernard K."/>
            <person name="Domingo M.-C."/>
        </authorList>
    </citation>
    <scope>NUCLEOTIDE SEQUENCE [LARGE SCALE GENOMIC DNA]</scope>
    <source>
        <strain evidence="7 8">NML 030167</strain>
    </source>
</reference>
<evidence type="ECO:0000256" key="1">
    <source>
        <dbReference type="ARBA" id="ARBA00001947"/>
    </source>
</evidence>
<dbReference type="GO" id="GO:0016787">
    <property type="term" value="F:hydrolase activity"/>
    <property type="evidence" value="ECO:0007669"/>
    <property type="project" value="UniProtKB-KW"/>
</dbReference>
<dbReference type="InterPro" id="IPR002933">
    <property type="entry name" value="Peptidase_M20"/>
</dbReference>
<dbReference type="RefSeq" id="WP_094406629.1">
    <property type="nucleotide sequence ID" value="NZ_NMVO01000017.1"/>
</dbReference>
<protein>
    <recommendedName>
        <fullName evidence="6">Peptidase M20 dimerisation domain-containing protein</fullName>
    </recommendedName>
</protein>
<evidence type="ECO:0000256" key="5">
    <source>
        <dbReference type="ARBA" id="ARBA00022833"/>
    </source>
</evidence>
<evidence type="ECO:0000313" key="8">
    <source>
        <dbReference type="Proteomes" id="UP000215896"/>
    </source>
</evidence>